<dbReference type="OrthoDB" id="69964at2759"/>
<name>A0A2U1KNT4_ARTAN</name>
<dbReference type="PRINTS" id="PR00419">
    <property type="entry name" value="ADXRDTASE"/>
</dbReference>
<dbReference type="Gene3D" id="3.50.50.60">
    <property type="entry name" value="FAD/NAD(P)-binding domain"/>
    <property type="match status" value="1"/>
</dbReference>
<evidence type="ECO:0000313" key="2">
    <source>
        <dbReference type="EMBL" id="PWA38402.1"/>
    </source>
</evidence>
<reference evidence="2 3" key="1">
    <citation type="journal article" date="2018" name="Mol. Plant">
        <title>The genome of Artemisia annua provides insight into the evolution of Asteraceae family and artemisinin biosynthesis.</title>
        <authorList>
            <person name="Shen Q."/>
            <person name="Zhang L."/>
            <person name="Liao Z."/>
            <person name="Wang S."/>
            <person name="Yan T."/>
            <person name="Shi P."/>
            <person name="Liu M."/>
            <person name="Fu X."/>
            <person name="Pan Q."/>
            <person name="Wang Y."/>
            <person name="Lv Z."/>
            <person name="Lu X."/>
            <person name="Zhang F."/>
            <person name="Jiang W."/>
            <person name="Ma Y."/>
            <person name="Chen M."/>
            <person name="Hao X."/>
            <person name="Li L."/>
            <person name="Tang Y."/>
            <person name="Lv G."/>
            <person name="Zhou Y."/>
            <person name="Sun X."/>
            <person name="Brodelius P.E."/>
            <person name="Rose J.K.C."/>
            <person name="Tang K."/>
        </authorList>
    </citation>
    <scope>NUCLEOTIDE SEQUENCE [LARGE SCALE GENOMIC DNA]</scope>
    <source>
        <strain evidence="3">cv. Huhao1</strain>
        <tissue evidence="2">Leaf</tissue>
    </source>
</reference>
<dbReference type="Gene3D" id="3.30.70.1990">
    <property type="match status" value="1"/>
</dbReference>
<dbReference type="Proteomes" id="UP000245207">
    <property type="component" value="Unassembled WGS sequence"/>
</dbReference>
<keyword evidence="3" id="KW-1185">Reference proteome</keyword>
<protein>
    <submittedName>
        <fullName evidence="2">Acyl carrier protein-like protein</fullName>
    </submittedName>
</protein>
<dbReference type="InterPro" id="IPR036188">
    <property type="entry name" value="FAD/NAD-bd_sf"/>
</dbReference>
<accession>A0A2U1KNT4</accession>
<dbReference type="STRING" id="35608.A0A2U1KNT4"/>
<dbReference type="GO" id="GO:0016491">
    <property type="term" value="F:oxidoreductase activity"/>
    <property type="evidence" value="ECO:0007669"/>
    <property type="project" value="InterPro"/>
</dbReference>
<dbReference type="AlphaFoldDB" id="A0A2U1KNT4"/>
<evidence type="ECO:0000313" key="3">
    <source>
        <dbReference type="Proteomes" id="UP000245207"/>
    </source>
</evidence>
<comment type="caution">
    <text evidence="2">The sequence shown here is derived from an EMBL/GenBank/DDBJ whole genome shotgun (WGS) entry which is preliminary data.</text>
</comment>
<proteinExistence type="predicted"/>
<evidence type="ECO:0000259" key="1">
    <source>
        <dbReference type="Pfam" id="PF01593"/>
    </source>
</evidence>
<dbReference type="Gene3D" id="1.10.405.20">
    <property type="match status" value="1"/>
</dbReference>
<sequence length="412" mass="45712">METGEAIEDQFSKLHPCFHTDTRIGIIGAGPSGLSAAYALCKLGYTNVTVLEKHHSVGGMCESVDIEGSIYDLGGQVLAANSAPTIFHLAKEIEAEIEELDNHKFATINTSTGKYDDTKVIDDYVSVISLTLKLQDEAKATGRNGVHAISDIASELTPSFLKAHGLTSVPKSVAYGFTASGYGFVQDMPYAYVHEFTRTSMAGKIIRFKGGYTSVWDKINKQLPAQVHCNTRVLTVKRHAERISVKAKIVDGEARDMEFEFDKLIVSGSLPIDSGKTYRSPLKPTEENVNGVMDLHDLEKELFSKVETIDYYTTVLKIDGLKHIPVGFYYFREFMDDPKTVGNPVAMQRFYSDTNIFLFWSYGNSADIVGEKVTELAVDAVTSMGGKVEKLILQRRFKYFPHVNSQGRLKKL</sequence>
<organism evidence="2 3">
    <name type="scientific">Artemisia annua</name>
    <name type="common">Sweet wormwood</name>
    <dbReference type="NCBI Taxonomy" id="35608"/>
    <lineage>
        <taxon>Eukaryota</taxon>
        <taxon>Viridiplantae</taxon>
        <taxon>Streptophyta</taxon>
        <taxon>Embryophyta</taxon>
        <taxon>Tracheophyta</taxon>
        <taxon>Spermatophyta</taxon>
        <taxon>Magnoliopsida</taxon>
        <taxon>eudicotyledons</taxon>
        <taxon>Gunneridae</taxon>
        <taxon>Pentapetalae</taxon>
        <taxon>asterids</taxon>
        <taxon>campanulids</taxon>
        <taxon>Asterales</taxon>
        <taxon>Asteraceae</taxon>
        <taxon>Asteroideae</taxon>
        <taxon>Anthemideae</taxon>
        <taxon>Artemisiinae</taxon>
        <taxon>Artemisia</taxon>
    </lineage>
</organism>
<feature type="domain" description="Amine oxidase" evidence="1">
    <location>
        <begin position="32"/>
        <end position="286"/>
    </location>
</feature>
<gene>
    <name evidence="2" type="ORF">CTI12_AA581730</name>
</gene>
<dbReference type="Pfam" id="PF01593">
    <property type="entry name" value="Amino_oxidase"/>
    <property type="match status" value="1"/>
</dbReference>
<dbReference type="SUPFAM" id="SSF51905">
    <property type="entry name" value="FAD/NAD(P)-binding domain"/>
    <property type="match status" value="1"/>
</dbReference>
<dbReference type="PANTHER" id="PTHR42841">
    <property type="entry name" value="AMINE OXIDASE"/>
    <property type="match status" value="1"/>
</dbReference>
<dbReference type="EMBL" id="PKPP01015683">
    <property type="protein sequence ID" value="PWA38402.1"/>
    <property type="molecule type" value="Genomic_DNA"/>
</dbReference>
<dbReference type="InterPro" id="IPR002937">
    <property type="entry name" value="Amino_oxidase"/>
</dbReference>